<dbReference type="SMART" id="SM00960">
    <property type="entry name" value="Robl_LC7"/>
    <property type="match status" value="1"/>
</dbReference>
<gene>
    <name evidence="2" type="ORF">GA0070608_5895</name>
</gene>
<name>A0A1C6W4Y9_9ACTN</name>
<dbReference type="OrthoDB" id="3388127at2"/>
<evidence type="ECO:0000313" key="2">
    <source>
        <dbReference type="EMBL" id="SCL73592.1"/>
    </source>
</evidence>
<accession>A0A1C6W4Y9</accession>
<evidence type="ECO:0000259" key="1">
    <source>
        <dbReference type="SMART" id="SM00960"/>
    </source>
</evidence>
<dbReference type="InterPro" id="IPR004942">
    <property type="entry name" value="Roadblock/LAMTOR2_dom"/>
</dbReference>
<organism evidence="2 3">
    <name type="scientific">Micromonospora peucetia</name>
    <dbReference type="NCBI Taxonomy" id="47871"/>
    <lineage>
        <taxon>Bacteria</taxon>
        <taxon>Bacillati</taxon>
        <taxon>Actinomycetota</taxon>
        <taxon>Actinomycetes</taxon>
        <taxon>Micromonosporales</taxon>
        <taxon>Micromonosporaceae</taxon>
        <taxon>Micromonospora</taxon>
    </lineage>
</organism>
<reference evidence="2 3" key="1">
    <citation type="submission" date="2016-06" db="EMBL/GenBank/DDBJ databases">
        <authorList>
            <person name="Kjaerup R.B."/>
            <person name="Dalgaard T.S."/>
            <person name="Juul-Madsen H.R."/>
        </authorList>
    </citation>
    <scope>NUCLEOTIDE SEQUENCE [LARGE SCALE GENOMIC DNA]</scope>
    <source>
        <strain evidence="2 3">DSM 43363</strain>
    </source>
</reference>
<dbReference type="STRING" id="47871.GA0070608_5895"/>
<dbReference type="Pfam" id="PF03259">
    <property type="entry name" value="Robl_LC7"/>
    <property type="match status" value="1"/>
</dbReference>
<dbReference type="SUPFAM" id="SSF103196">
    <property type="entry name" value="Roadblock/LC7 domain"/>
    <property type="match status" value="1"/>
</dbReference>
<dbReference type="Proteomes" id="UP000199343">
    <property type="component" value="Unassembled WGS sequence"/>
</dbReference>
<dbReference type="EMBL" id="FMIC01000002">
    <property type="protein sequence ID" value="SCL73592.1"/>
    <property type="molecule type" value="Genomic_DNA"/>
</dbReference>
<dbReference type="PANTHER" id="PTHR36222">
    <property type="entry name" value="SERINE PROTEASE INHIBITOR RV3364C"/>
    <property type="match status" value="1"/>
</dbReference>
<dbReference type="Gene3D" id="3.30.450.30">
    <property type="entry name" value="Dynein light chain 2a, cytoplasmic"/>
    <property type="match status" value="1"/>
</dbReference>
<dbReference type="InterPro" id="IPR053141">
    <property type="entry name" value="Mycobact_SerProt_Inhib_Rv3364c"/>
</dbReference>
<dbReference type="AlphaFoldDB" id="A0A1C6W4Y9"/>
<evidence type="ECO:0000313" key="3">
    <source>
        <dbReference type="Proteomes" id="UP000199343"/>
    </source>
</evidence>
<dbReference type="PANTHER" id="PTHR36222:SF1">
    <property type="entry name" value="SERINE PROTEASE INHIBITOR RV3364C"/>
    <property type="match status" value="1"/>
</dbReference>
<dbReference type="RefSeq" id="WP_091632472.1">
    <property type="nucleotide sequence ID" value="NZ_FMIC01000002.1"/>
</dbReference>
<proteinExistence type="predicted"/>
<protein>
    <recommendedName>
        <fullName evidence="1">Roadblock/LAMTOR2 domain-containing protein</fullName>
    </recommendedName>
</protein>
<sequence>MTRPARSNWNFLLDQLCTTSGVAHAVAVSTDGLLLARSTGLAKDRADQLAAFTAGLASLTSGMASLMEAGAVEQTVVDMGSGRLAVMSIGDGSVLTALADKEADMGQVVYEMAMLINRTGGALTPEQRAVQRV</sequence>
<feature type="domain" description="Roadblock/LAMTOR2" evidence="1">
    <location>
        <begin position="8"/>
        <end position="99"/>
    </location>
</feature>